<dbReference type="InterPro" id="IPR049708">
    <property type="entry name" value="PP0621-like"/>
</dbReference>
<keyword evidence="3" id="KW-1185">Reference proteome</keyword>
<feature type="compositionally biased region" description="Low complexity" evidence="1">
    <location>
        <begin position="34"/>
        <end position="55"/>
    </location>
</feature>
<dbReference type="AlphaFoldDB" id="A0A4R5VZD7"/>
<dbReference type="EMBL" id="SMYL01000007">
    <property type="protein sequence ID" value="TDK64531.1"/>
    <property type="molecule type" value="Genomic_DNA"/>
</dbReference>
<dbReference type="NCBIfam" id="NF041023">
    <property type="entry name" value="PP0621_fam"/>
    <property type="match status" value="1"/>
</dbReference>
<feature type="region of interest" description="Disordered" evidence="1">
    <location>
        <begin position="30"/>
        <end position="56"/>
    </location>
</feature>
<dbReference type="Proteomes" id="UP000294829">
    <property type="component" value="Unassembled WGS sequence"/>
</dbReference>
<accession>A0A4R5VZD7</accession>
<organism evidence="2 3">
    <name type="scientific">Sapientia aquatica</name>
    <dbReference type="NCBI Taxonomy" id="1549640"/>
    <lineage>
        <taxon>Bacteria</taxon>
        <taxon>Pseudomonadati</taxon>
        <taxon>Pseudomonadota</taxon>
        <taxon>Betaproteobacteria</taxon>
        <taxon>Burkholderiales</taxon>
        <taxon>Oxalobacteraceae</taxon>
        <taxon>Sapientia</taxon>
    </lineage>
</organism>
<feature type="compositionally biased region" description="Low complexity" evidence="1">
    <location>
        <begin position="100"/>
        <end position="118"/>
    </location>
</feature>
<comment type="caution">
    <text evidence="2">The sequence shown here is derived from an EMBL/GenBank/DDBJ whole genome shotgun (WGS) entry which is preliminary data.</text>
</comment>
<evidence type="ECO:0008006" key="4">
    <source>
        <dbReference type="Google" id="ProtNLM"/>
    </source>
</evidence>
<gene>
    <name evidence="2" type="ORF">E2I14_13895</name>
</gene>
<sequence>MRLLVWLAFAALVYLALRSRARAMQENLRRAAREQANSQANAQAGGAGPFAQPQPHSAAAENMVACSYCQLYLPASEAINRSNDHFCCEEHAQLHAAGVPHSTAPHSSAPHSPSNPTE</sequence>
<dbReference type="OrthoDB" id="9814432at2"/>
<reference evidence="2 3" key="1">
    <citation type="submission" date="2019-03" db="EMBL/GenBank/DDBJ databases">
        <title>Sapientia aquatica gen. nov., sp. nov., isolated from a crater lake.</title>
        <authorList>
            <person name="Felfoldi T."/>
            <person name="Szabo A."/>
            <person name="Toth E."/>
            <person name="Schumann P."/>
            <person name="Keki Z."/>
            <person name="Marialigeti K."/>
            <person name="Mathe I."/>
        </authorList>
    </citation>
    <scope>NUCLEOTIDE SEQUENCE [LARGE SCALE GENOMIC DNA]</scope>
    <source>
        <strain evidence="2 3">SA-152</strain>
    </source>
</reference>
<evidence type="ECO:0000313" key="2">
    <source>
        <dbReference type="EMBL" id="TDK64531.1"/>
    </source>
</evidence>
<name>A0A4R5VZD7_9BURK</name>
<proteinExistence type="predicted"/>
<protein>
    <recommendedName>
        <fullName evidence="4">Deaminase</fullName>
    </recommendedName>
</protein>
<dbReference type="RefSeq" id="WP_133329549.1">
    <property type="nucleotide sequence ID" value="NZ_SMYL01000007.1"/>
</dbReference>
<feature type="region of interest" description="Disordered" evidence="1">
    <location>
        <begin position="98"/>
        <end position="118"/>
    </location>
</feature>
<evidence type="ECO:0000256" key="1">
    <source>
        <dbReference type="SAM" id="MobiDB-lite"/>
    </source>
</evidence>
<evidence type="ECO:0000313" key="3">
    <source>
        <dbReference type="Proteomes" id="UP000294829"/>
    </source>
</evidence>